<organism evidence="1 2">
    <name type="scientific">Suillus placidus</name>
    <dbReference type="NCBI Taxonomy" id="48579"/>
    <lineage>
        <taxon>Eukaryota</taxon>
        <taxon>Fungi</taxon>
        <taxon>Dikarya</taxon>
        <taxon>Basidiomycota</taxon>
        <taxon>Agaricomycotina</taxon>
        <taxon>Agaricomycetes</taxon>
        <taxon>Agaricomycetidae</taxon>
        <taxon>Boletales</taxon>
        <taxon>Suillineae</taxon>
        <taxon>Suillaceae</taxon>
        <taxon>Suillus</taxon>
    </lineage>
</organism>
<reference evidence="1" key="1">
    <citation type="journal article" date="2020" name="New Phytol.">
        <title>Comparative genomics reveals dynamic genome evolution in host specialist ectomycorrhizal fungi.</title>
        <authorList>
            <person name="Lofgren L.A."/>
            <person name="Nguyen N.H."/>
            <person name="Vilgalys R."/>
            <person name="Ruytinx J."/>
            <person name="Liao H.L."/>
            <person name="Branco S."/>
            <person name="Kuo A."/>
            <person name="LaButti K."/>
            <person name="Lipzen A."/>
            <person name="Andreopoulos W."/>
            <person name="Pangilinan J."/>
            <person name="Riley R."/>
            <person name="Hundley H."/>
            <person name="Na H."/>
            <person name="Barry K."/>
            <person name="Grigoriev I.V."/>
            <person name="Stajich J.E."/>
            <person name="Kennedy P.G."/>
        </authorList>
    </citation>
    <scope>NUCLEOTIDE SEQUENCE</scope>
    <source>
        <strain evidence="1">DOB743</strain>
    </source>
</reference>
<accession>A0A9P6ZNR1</accession>
<evidence type="ECO:0000313" key="2">
    <source>
        <dbReference type="Proteomes" id="UP000714275"/>
    </source>
</evidence>
<keyword evidence="2" id="KW-1185">Reference proteome</keyword>
<proteinExistence type="predicted"/>
<evidence type="ECO:0000313" key="1">
    <source>
        <dbReference type="EMBL" id="KAG1772842.1"/>
    </source>
</evidence>
<name>A0A9P6ZNR1_9AGAM</name>
<dbReference type="Proteomes" id="UP000714275">
    <property type="component" value="Unassembled WGS sequence"/>
</dbReference>
<sequence length="147" mass="16561">MWLISSSLQDLSTWSVIGSECRLQAQITADGTRLLWLTSSSLELLTWSIIGSECRLQAQITADGTRLLWLTSSSLELLTWSVIGSECRLQAQITADGTRLMWHSIFSPTSVLSALSLPLIWFHFVNLTHLLSDRWHQFCSAVRQVIL</sequence>
<gene>
    <name evidence="1" type="ORF">EV702DRAFT_1048452</name>
</gene>
<protein>
    <submittedName>
        <fullName evidence="1">Uncharacterized protein</fullName>
    </submittedName>
</protein>
<dbReference type="EMBL" id="JABBWD010000051">
    <property type="protein sequence ID" value="KAG1772842.1"/>
    <property type="molecule type" value="Genomic_DNA"/>
</dbReference>
<dbReference type="AlphaFoldDB" id="A0A9P6ZNR1"/>
<comment type="caution">
    <text evidence="1">The sequence shown here is derived from an EMBL/GenBank/DDBJ whole genome shotgun (WGS) entry which is preliminary data.</text>
</comment>